<dbReference type="InterPro" id="IPR053145">
    <property type="entry name" value="AB_hydrolase_Est10"/>
</dbReference>
<reference evidence="2 3" key="1">
    <citation type="submission" date="2016-02" db="EMBL/GenBank/DDBJ databases">
        <title>Draft genome sequence of Polaribacter atrinae KACC17473.</title>
        <authorList>
            <person name="Shin S.-K."/>
            <person name="Yi H."/>
        </authorList>
    </citation>
    <scope>NUCLEOTIDE SEQUENCE [LARGE SCALE GENOMIC DNA]</scope>
    <source>
        <strain evidence="2 3">KACC 17473</strain>
    </source>
</reference>
<evidence type="ECO:0000313" key="3">
    <source>
        <dbReference type="Proteomes" id="UP000076923"/>
    </source>
</evidence>
<dbReference type="AlphaFoldDB" id="A0A176T4M7"/>
<organism evidence="2 3">
    <name type="scientific">Polaribacter atrinae</name>
    <dbReference type="NCBI Taxonomy" id="1333662"/>
    <lineage>
        <taxon>Bacteria</taxon>
        <taxon>Pseudomonadati</taxon>
        <taxon>Bacteroidota</taxon>
        <taxon>Flavobacteriia</taxon>
        <taxon>Flavobacteriales</taxon>
        <taxon>Flavobacteriaceae</taxon>
    </lineage>
</organism>
<evidence type="ECO:0000313" key="2">
    <source>
        <dbReference type="EMBL" id="OAD42809.1"/>
    </source>
</evidence>
<dbReference type="Proteomes" id="UP000076923">
    <property type="component" value="Unassembled WGS sequence"/>
</dbReference>
<dbReference type="STRING" id="1333662.LPB303_14260"/>
<keyword evidence="3" id="KW-1185">Reference proteome</keyword>
<evidence type="ECO:0000259" key="1">
    <source>
        <dbReference type="Pfam" id="PF20434"/>
    </source>
</evidence>
<gene>
    <name evidence="2" type="ORF">LPB303_14260</name>
</gene>
<dbReference type="PANTHER" id="PTHR43265:SF1">
    <property type="entry name" value="ESTERASE ESTD"/>
    <property type="match status" value="1"/>
</dbReference>
<dbReference type="Pfam" id="PF20434">
    <property type="entry name" value="BD-FAE"/>
    <property type="match status" value="1"/>
</dbReference>
<accession>A0A176T4M7</accession>
<name>A0A176T4M7_9FLAO</name>
<dbReference type="InterPro" id="IPR049492">
    <property type="entry name" value="BD-FAE-like_dom"/>
</dbReference>
<sequence length="307" mass="34741">MIRCITYIIISIFGISISFAQVKSEEILIKNGEIELPGTLTFTKENTPLIIWVHGSGPIERNGNQSAQNVQANYIKQFRDSINKENIAFFSYDKRTANKNNSKLLANTKITDFTVDAEKVIAHFKNDTRFSKIILIGHSQGSLIAMMAAKNVDKYISIAGTGEQIDETIIKQITKNNAPLGIAARKQFDTLRVKGKIETVHPFLMSIFGKPNQPFLYSWMQLNPESEIKKLQIPILIINGDKDLQVTVEDAKLLHSANPNSKLVIIENMNHVLKDIQEEENNLKSYYSPEYQISDKLIKTISLFIKK</sequence>
<comment type="caution">
    <text evidence="2">The sequence shown here is derived from an EMBL/GenBank/DDBJ whole genome shotgun (WGS) entry which is preliminary data.</text>
</comment>
<proteinExistence type="predicted"/>
<feature type="domain" description="BD-FAE-like" evidence="1">
    <location>
        <begin position="43"/>
        <end position="256"/>
    </location>
</feature>
<dbReference type="OrthoDB" id="9809549at2"/>
<dbReference type="SUPFAM" id="SSF53474">
    <property type="entry name" value="alpha/beta-Hydrolases"/>
    <property type="match status" value="1"/>
</dbReference>
<dbReference type="EMBL" id="LVWE01000058">
    <property type="protein sequence ID" value="OAD42809.1"/>
    <property type="molecule type" value="Genomic_DNA"/>
</dbReference>
<protein>
    <recommendedName>
        <fullName evidence="1">BD-FAE-like domain-containing protein</fullName>
    </recommendedName>
</protein>
<dbReference type="PANTHER" id="PTHR43265">
    <property type="entry name" value="ESTERASE ESTD"/>
    <property type="match status" value="1"/>
</dbReference>
<dbReference type="InterPro" id="IPR029058">
    <property type="entry name" value="AB_hydrolase_fold"/>
</dbReference>
<dbReference type="Gene3D" id="3.40.50.1820">
    <property type="entry name" value="alpha/beta hydrolase"/>
    <property type="match status" value="1"/>
</dbReference>
<dbReference type="RefSeq" id="WP_068451606.1">
    <property type="nucleotide sequence ID" value="NZ_CP150660.1"/>
</dbReference>
<dbReference type="GO" id="GO:0052689">
    <property type="term" value="F:carboxylic ester hydrolase activity"/>
    <property type="evidence" value="ECO:0007669"/>
    <property type="project" value="TreeGrafter"/>
</dbReference>